<evidence type="ECO:0000313" key="2">
    <source>
        <dbReference type="EMBL" id="KAK3026137.1"/>
    </source>
</evidence>
<dbReference type="Pfam" id="PF11955">
    <property type="entry name" value="PORR"/>
    <property type="match status" value="1"/>
</dbReference>
<dbReference type="AlphaFoldDB" id="A0AA88WFH0"/>
<evidence type="ECO:0000259" key="1">
    <source>
        <dbReference type="Pfam" id="PF11955"/>
    </source>
</evidence>
<gene>
    <name evidence="2" type="ORF">RJ639_042580</name>
</gene>
<dbReference type="EMBL" id="JAVXUP010000514">
    <property type="protein sequence ID" value="KAK3026137.1"/>
    <property type="molecule type" value="Genomic_DNA"/>
</dbReference>
<proteinExistence type="predicted"/>
<keyword evidence="3" id="KW-1185">Reference proteome</keyword>
<feature type="domain" description="PORR" evidence="1">
    <location>
        <begin position="5"/>
        <end position="65"/>
    </location>
</feature>
<dbReference type="GO" id="GO:0003723">
    <property type="term" value="F:RNA binding"/>
    <property type="evidence" value="ECO:0007669"/>
    <property type="project" value="InterPro"/>
</dbReference>
<name>A0AA88WFH0_9ASTE</name>
<sequence>MDAHKNLLKTSSSPSIEFLDRLSKKFHFNRGATAFLRHYPQIFHVFYNPTKSQPYFKLTKSATKIA</sequence>
<reference evidence="2" key="1">
    <citation type="submission" date="2022-12" db="EMBL/GenBank/DDBJ databases">
        <title>Draft genome assemblies for two species of Escallonia (Escalloniales).</title>
        <authorList>
            <person name="Chanderbali A."/>
            <person name="Dervinis C."/>
            <person name="Anghel I."/>
            <person name="Soltis D."/>
            <person name="Soltis P."/>
            <person name="Zapata F."/>
        </authorList>
    </citation>
    <scope>NUCLEOTIDE SEQUENCE</scope>
    <source>
        <strain evidence="2">UCBG64.0493</strain>
        <tissue evidence="2">Leaf</tissue>
    </source>
</reference>
<protein>
    <recommendedName>
        <fullName evidence="1">PORR domain-containing protein</fullName>
    </recommendedName>
</protein>
<evidence type="ECO:0000313" key="3">
    <source>
        <dbReference type="Proteomes" id="UP001188597"/>
    </source>
</evidence>
<organism evidence="2 3">
    <name type="scientific">Escallonia herrerae</name>
    <dbReference type="NCBI Taxonomy" id="1293975"/>
    <lineage>
        <taxon>Eukaryota</taxon>
        <taxon>Viridiplantae</taxon>
        <taxon>Streptophyta</taxon>
        <taxon>Embryophyta</taxon>
        <taxon>Tracheophyta</taxon>
        <taxon>Spermatophyta</taxon>
        <taxon>Magnoliopsida</taxon>
        <taxon>eudicotyledons</taxon>
        <taxon>Gunneridae</taxon>
        <taxon>Pentapetalae</taxon>
        <taxon>asterids</taxon>
        <taxon>campanulids</taxon>
        <taxon>Escalloniales</taxon>
        <taxon>Escalloniaceae</taxon>
        <taxon>Escallonia</taxon>
    </lineage>
</organism>
<comment type="caution">
    <text evidence="2">The sequence shown here is derived from an EMBL/GenBank/DDBJ whole genome shotgun (WGS) entry which is preliminary data.</text>
</comment>
<accession>A0AA88WFH0</accession>
<dbReference type="Proteomes" id="UP001188597">
    <property type="component" value="Unassembled WGS sequence"/>
</dbReference>
<dbReference type="InterPro" id="IPR021099">
    <property type="entry name" value="PORR_domain"/>
</dbReference>